<proteinExistence type="predicted"/>
<organism evidence="2 3">
    <name type="scientific">Heligmosomoides polygyrus</name>
    <name type="common">Parasitic roundworm</name>
    <dbReference type="NCBI Taxonomy" id="6339"/>
    <lineage>
        <taxon>Eukaryota</taxon>
        <taxon>Metazoa</taxon>
        <taxon>Ecdysozoa</taxon>
        <taxon>Nematoda</taxon>
        <taxon>Chromadorea</taxon>
        <taxon>Rhabditida</taxon>
        <taxon>Rhabditina</taxon>
        <taxon>Rhabditomorpha</taxon>
        <taxon>Strongyloidea</taxon>
        <taxon>Heligmosomidae</taxon>
        <taxon>Heligmosomoides</taxon>
    </lineage>
</organism>
<reference evidence="3" key="2">
    <citation type="submission" date="2019-09" db="UniProtKB">
        <authorList>
            <consortium name="WormBaseParasite"/>
        </authorList>
    </citation>
    <scope>IDENTIFICATION</scope>
</reference>
<accession>A0A183GC30</accession>
<sequence>MSAAGSIKALITKAAKELHRRNRDVWDKFGDILEACESTAKQSSAEGEPDIMDEFSTHWKNHGYEDVVNEAHKEVSEASDTEFEAREEHEVELRTNVHLADVPQSSDKTVACRSSSAKRAARLMVVEALTHNFNTKADQLLTIFLDSGSQHSFISKETAESLALQLKNPRDITAITLGGHEHTERSYQVKIVLQNPATGTPVKLKLWTSTYITAVPEITEVRLNALQEAAYQRHGRCRHPHRDGLLLECVRSQPQPQTPIWLSPVPDQRRFFRKLGPVLSGPNTAVTQVTTDPIRQHDSERETDDIVRKLFTLDSAELDDDRDTVNTEIIQQYYDTVKVIKGMMHVQFPWKPNHPFLLTHLLHYVGLKANIGNFMSIRSYGASAAGPLTSNWKPESLRRLPKTSPVALRCITFRIRLSSKTTAALRRYTSCSTLRAT</sequence>
<protein>
    <submittedName>
        <fullName evidence="3">DUF1758 domain-containing protein</fullName>
    </submittedName>
</protein>
<reference evidence="1 2" key="1">
    <citation type="submission" date="2018-11" db="EMBL/GenBank/DDBJ databases">
        <authorList>
            <consortium name="Pathogen Informatics"/>
        </authorList>
    </citation>
    <scope>NUCLEOTIDE SEQUENCE [LARGE SCALE GENOMIC DNA]</scope>
</reference>
<name>A0A183GC30_HELPZ</name>
<dbReference type="WBParaSite" id="HPBE_0001969601-mRNA-1">
    <property type="protein sequence ID" value="HPBE_0001969601-mRNA-1"/>
    <property type="gene ID" value="HPBE_0001969601"/>
</dbReference>
<gene>
    <name evidence="1" type="ORF">HPBE_LOCUS19696</name>
</gene>
<dbReference type="OrthoDB" id="5870662at2759"/>
<evidence type="ECO:0000313" key="3">
    <source>
        <dbReference type="WBParaSite" id="HPBE_0001969601-mRNA-1"/>
    </source>
</evidence>
<dbReference type="InterPro" id="IPR021109">
    <property type="entry name" value="Peptidase_aspartic_dom_sf"/>
</dbReference>
<dbReference type="AlphaFoldDB" id="A0A183GC30"/>
<accession>A0A3P8F9Z5</accession>
<dbReference type="EMBL" id="UZAH01031550">
    <property type="protein sequence ID" value="VDP16246.1"/>
    <property type="molecule type" value="Genomic_DNA"/>
</dbReference>
<dbReference type="Gene3D" id="2.40.70.10">
    <property type="entry name" value="Acid Proteases"/>
    <property type="match status" value="1"/>
</dbReference>
<keyword evidence="2" id="KW-1185">Reference proteome</keyword>
<evidence type="ECO:0000313" key="1">
    <source>
        <dbReference type="EMBL" id="VDP16246.1"/>
    </source>
</evidence>
<dbReference type="Proteomes" id="UP000050761">
    <property type="component" value="Unassembled WGS sequence"/>
</dbReference>
<evidence type="ECO:0000313" key="2">
    <source>
        <dbReference type="Proteomes" id="UP000050761"/>
    </source>
</evidence>